<organism evidence="2 3">
    <name type="scientific">Halalkalibacter oceani</name>
    <dbReference type="NCBI Taxonomy" id="1653776"/>
    <lineage>
        <taxon>Bacteria</taxon>
        <taxon>Bacillati</taxon>
        <taxon>Bacillota</taxon>
        <taxon>Bacilli</taxon>
        <taxon>Bacillales</taxon>
        <taxon>Bacillaceae</taxon>
        <taxon>Halalkalibacter</taxon>
    </lineage>
</organism>
<keyword evidence="3" id="KW-1185">Reference proteome</keyword>
<keyword evidence="1" id="KW-1133">Transmembrane helix</keyword>
<dbReference type="EMBL" id="JAMBOL010000001">
    <property type="protein sequence ID" value="MCM3712638.1"/>
    <property type="molecule type" value="Genomic_DNA"/>
</dbReference>
<dbReference type="Proteomes" id="UP001139179">
    <property type="component" value="Unassembled WGS sequence"/>
</dbReference>
<comment type="caution">
    <text evidence="2">The sequence shown here is derived from an EMBL/GenBank/DDBJ whole genome shotgun (WGS) entry which is preliminary data.</text>
</comment>
<dbReference type="AlphaFoldDB" id="A0A9X2DLU7"/>
<evidence type="ECO:0000256" key="1">
    <source>
        <dbReference type="SAM" id="Phobius"/>
    </source>
</evidence>
<protein>
    <submittedName>
        <fullName evidence="2">Uncharacterized protein</fullName>
    </submittedName>
</protein>
<feature type="transmembrane region" description="Helical" evidence="1">
    <location>
        <begin position="6"/>
        <end position="27"/>
    </location>
</feature>
<accession>A0A9X2DLU7</accession>
<evidence type="ECO:0000313" key="3">
    <source>
        <dbReference type="Proteomes" id="UP001139179"/>
    </source>
</evidence>
<keyword evidence="1" id="KW-0472">Membrane</keyword>
<feature type="transmembrane region" description="Helical" evidence="1">
    <location>
        <begin position="42"/>
        <end position="61"/>
    </location>
</feature>
<evidence type="ECO:0000313" key="2">
    <source>
        <dbReference type="EMBL" id="MCM3712638.1"/>
    </source>
</evidence>
<gene>
    <name evidence="2" type="ORF">M3202_00955</name>
</gene>
<name>A0A9X2DLU7_9BACI</name>
<dbReference type="RefSeq" id="WP_251221502.1">
    <property type="nucleotide sequence ID" value="NZ_JAMBOL010000001.1"/>
</dbReference>
<keyword evidence="1" id="KW-0812">Transmembrane</keyword>
<sequence>MEAFILLLISVCLLSIYGFIYVAYRLLRKVKQEEKSQFKKTFVILLFLAVLSGSSATWLVLP</sequence>
<proteinExistence type="predicted"/>
<reference evidence="2" key="1">
    <citation type="submission" date="2022-05" db="EMBL/GenBank/DDBJ databases">
        <title>Comparative Genomics of Spacecraft Associated Microbes.</title>
        <authorList>
            <person name="Tran M.T."/>
            <person name="Wright A."/>
            <person name="Seuylemezian A."/>
            <person name="Eisen J."/>
            <person name="Coil D."/>
        </authorList>
    </citation>
    <scope>NUCLEOTIDE SEQUENCE</scope>
    <source>
        <strain evidence="2">214.1.1</strain>
    </source>
</reference>